<dbReference type="GO" id="GO:0006357">
    <property type="term" value="P:regulation of transcription by RNA polymerase II"/>
    <property type="evidence" value="ECO:0007669"/>
    <property type="project" value="TreeGrafter"/>
</dbReference>
<evidence type="ECO:0000256" key="1">
    <source>
        <dbReference type="ARBA" id="ARBA00004123"/>
    </source>
</evidence>
<dbReference type="SMART" id="SM00297">
    <property type="entry name" value="BROMO"/>
    <property type="match status" value="1"/>
</dbReference>
<name>A0A9P0MMX4_NEZVI</name>
<keyword evidence="3 6" id="KW-0103">Bromodomain</keyword>
<keyword evidence="10" id="KW-1185">Reference proteome</keyword>
<accession>A0A9P0MMX4</accession>
<feature type="compositionally biased region" description="Basic and acidic residues" evidence="7">
    <location>
        <begin position="58"/>
        <end position="68"/>
    </location>
</feature>
<gene>
    <name evidence="9" type="ORF">NEZAVI_LOCUS8360</name>
</gene>
<feature type="compositionally biased region" description="Basic residues" evidence="7">
    <location>
        <begin position="69"/>
        <end position="78"/>
    </location>
</feature>
<dbReference type="GO" id="GO:0005634">
    <property type="term" value="C:nucleus"/>
    <property type="evidence" value="ECO:0007669"/>
    <property type="project" value="UniProtKB-SubCell"/>
</dbReference>
<dbReference type="Proteomes" id="UP001152798">
    <property type="component" value="Chromosome 4"/>
</dbReference>
<evidence type="ECO:0000256" key="6">
    <source>
        <dbReference type="PROSITE-ProRule" id="PRU00035"/>
    </source>
</evidence>
<evidence type="ECO:0000256" key="4">
    <source>
        <dbReference type="ARBA" id="ARBA00023163"/>
    </source>
</evidence>
<sequence length="675" mass="75844">MGSSKKSKKEKEEKSSEKPSALRLILKFEGSSESNEPAVNNVTDPSDESIQSANSLDKNSKKKEGSDQKKKKKKKKLKTNGPQNGNLSIVLEASELPVKENANKPETQSEREKRLGVPSLRQKQNKTPLQRLLDYLQQQLEDKDTLQVFAWPVTDQIAPGYSKVIKTPMDFSTMRQKIEDNAYSTLNAYISDFQLMCNNAMQYNRQDTMYFKSAKRLLHSGIKFLSVQKLRQLARTLPLIKQISPEQLGFDLDSGEPIDFEDENSLDESDEAEKKDIPRKRRHSSLDEIHGDLTPEQILELAQKSACSYDEREFLKRRKTTFSMGFLRQRQDGSTSLAIFVPGEGVDPDRPGERVVTLGQLIGKLSHGTGQLQGFREHRRNIAKAVKPLNYGAFSSYAPSYDSTFANLSKEESDLVYETYGEETSGYVDNVLNLAKVCDYTLVMVDNLLDLMTGGEYRKSKNVIDEQKKFQEEEERVRELIENKGAVNSNHSDLSNTKIEFDQLKTLSDLGIDTSFLKEFEEINANANPVQSKLDSTSQLLEKLQQVQNERLSAPQPSHLSQISHPSDTELNLADKIVESLTEMAKQAPPAAIIPVPGIRKAMGVVPDTVDNSTNGNGNDSSNTNLDCVNLSEEETSNSIGIAELDSDIRDFLENNSSMNFSVRKEKNLEEMQTD</sequence>
<dbReference type="Pfam" id="PF12024">
    <property type="entry name" value="DUF3512"/>
    <property type="match status" value="1"/>
</dbReference>
<reference evidence="9" key="1">
    <citation type="submission" date="2022-01" db="EMBL/GenBank/DDBJ databases">
        <authorList>
            <person name="King R."/>
        </authorList>
    </citation>
    <scope>NUCLEOTIDE SEQUENCE</scope>
</reference>
<dbReference type="PROSITE" id="PS50014">
    <property type="entry name" value="BROMODOMAIN_2"/>
    <property type="match status" value="1"/>
</dbReference>
<keyword evidence="5" id="KW-0539">Nucleus</keyword>
<evidence type="ECO:0000313" key="9">
    <source>
        <dbReference type="EMBL" id="CAH1398769.1"/>
    </source>
</evidence>
<dbReference type="PANTHER" id="PTHR22881:SF27">
    <property type="entry name" value="BROMODOMAIN CONTAINING 7_9"/>
    <property type="match status" value="1"/>
</dbReference>
<dbReference type="Gene3D" id="1.20.920.10">
    <property type="entry name" value="Bromodomain-like"/>
    <property type="match status" value="1"/>
</dbReference>
<dbReference type="InterPro" id="IPR036427">
    <property type="entry name" value="Bromodomain-like_sf"/>
</dbReference>
<feature type="compositionally biased region" description="Acidic residues" evidence="7">
    <location>
        <begin position="259"/>
        <end position="271"/>
    </location>
</feature>
<dbReference type="PANTHER" id="PTHR22881">
    <property type="entry name" value="BROMODOMAIN CONTAINING PROTEIN"/>
    <property type="match status" value="1"/>
</dbReference>
<keyword evidence="4" id="KW-0804">Transcription</keyword>
<dbReference type="EMBL" id="OV725080">
    <property type="protein sequence ID" value="CAH1398769.1"/>
    <property type="molecule type" value="Genomic_DNA"/>
</dbReference>
<organism evidence="9 10">
    <name type="scientific">Nezara viridula</name>
    <name type="common">Southern green stink bug</name>
    <name type="synonym">Cimex viridulus</name>
    <dbReference type="NCBI Taxonomy" id="85310"/>
    <lineage>
        <taxon>Eukaryota</taxon>
        <taxon>Metazoa</taxon>
        <taxon>Ecdysozoa</taxon>
        <taxon>Arthropoda</taxon>
        <taxon>Hexapoda</taxon>
        <taxon>Insecta</taxon>
        <taxon>Pterygota</taxon>
        <taxon>Neoptera</taxon>
        <taxon>Paraneoptera</taxon>
        <taxon>Hemiptera</taxon>
        <taxon>Heteroptera</taxon>
        <taxon>Panheteroptera</taxon>
        <taxon>Pentatomomorpha</taxon>
        <taxon>Pentatomoidea</taxon>
        <taxon>Pentatomidae</taxon>
        <taxon>Pentatominae</taxon>
        <taxon>Nezara</taxon>
    </lineage>
</organism>
<evidence type="ECO:0000256" key="7">
    <source>
        <dbReference type="SAM" id="MobiDB-lite"/>
    </source>
</evidence>
<dbReference type="AlphaFoldDB" id="A0A9P0MMX4"/>
<evidence type="ECO:0000259" key="8">
    <source>
        <dbReference type="PROSITE" id="PS50014"/>
    </source>
</evidence>
<feature type="region of interest" description="Disordered" evidence="7">
    <location>
        <begin position="1"/>
        <end position="123"/>
    </location>
</feature>
<evidence type="ECO:0000313" key="10">
    <source>
        <dbReference type="Proteomes" id="UP001152798"/>
    </source>
</evidence>
<evidence type="ECO:0000256" key="3">
    <source>
        <dbReference type="ARBA" id="ARBA00023117"/>
    </source>
</evidence>
<comment type="subcellular location">
    <subcellularLocation>
        <location evidence="1">Nucleus</location>
    </subcellularLocation>
</comment>
<feature type="domain" description="Bromo" evidence="8">
    <location>
        <begin position="141"/>
        <end position="211"/>
    </location>
</feature>
<dbReference type="InterPro" id="IPR021900">
    <property type="entry name" value="DUF3512"/>
</dbReference>
<dbReference type="InterPro" id="IPR001487">
    <property type="entry name" value="Bromodomain"/>
</dbReference>
<dbReference type="PRINTS" id="PR00503">
    <property type="entry name" value="BROMODOMAIN"/>
</dbReference>
<dbReference type="OrthoDB" id="21648at2759"/>
<keyword evidence="2" id="KW-0805">Transcription regulation</keyword>
<dbReference type="InterPro" id="IPR051831">
    <property type="entry name" value="Bromodomain_contain_prot"/>
</dbReference>
<protein>
    <recommendedName>
        <fullName evidence="8">Bromo domain-containing protein</fullName>
    </recommendedName>
</protein>
<dbReference type="SUPFAM" id="SSF47370">
    <property type="entry name" value="Bromodomain"/>
    <property type="match status" value="1"/>
</dbReference>
<feature type="compositionally biased region" description="Polar residues" evidence="7">
    <location>
        <begin position="31"/>
        <end position="57"/>
    </location>
</feature>
<proteinExistence type="predicted"/>
<feature type="region of interest" description="Disordered" evidence="7">
    <location>
        <begin position="259"/>
        <end position="289"/>
    </location>
</feature>
<evidence type="ECO:0000256" key="2">
    <source>
        <dbReference type="ARBA" id="ARBA00023015"/>
    </source>
</evidence>
<dbReference type="Pfam" id="PF00439">
    <property type="entry name" value="Bromodomain"/>
    <property type="match status" value="1"/>
</dbReference>
<evidence type="ECO:0000256" key="5">
    <source>
        <dbReference type="ARBA" id="ARBA00023242"/>
    </source>
</evidence>
<feature type="compositionally biased region" description="Basic and acidic residues" evidence="7">
    <location>
        <begin position="97"/>
        <end position="115"/>
    </location>
</feature>